<dbReference type="Proteomes" id="UP000690515">
    <property type="component" value="Unassembled WGS sequence"/>
</dbReference>
<sequence length="1016" mass="111672">MLMTFELSHLVIISISYLLLLFLTAFATERGYLPAKIANHPVTYVLSLGVYASAWAFYGTIGLAHQYGFLFLAYYLGICGAFLLAPVLLIPILRITQTYQLTSLADLFTFRFRSSWAGTLTTLFMLLTVLPLLALQIQAVTDTAQILTRHAMPEKLALGFCLIIITFAILFGARHIACGKKHAGLVVAIAFETLIKLIAILIIGGYALFVVFSGPTDMQGWLNDHTSALAALQTPLDEGPWRTLLLVFFASAIVMPHMFHMCFTENQSRNALSVASWGLPLLLLLLSISIPPILWAGLKLNNPTHPEYFTIGIGLASQAPWLSLLGYIGGLSAASALIIVTTLALSAMVLNHIVLPTVQPQGNQNLYQWLLNVRRILIVLIILAGYGFYRLLGAEQDLSNLGIVAFVGALQFLPGVLSVLYWPQGNHKGFICGLIIGFIVWVITLLAPLLTDLPQPSLINSLLNYWGLGSNTEPWHIAAIGSLLINTLVFIVVSLITHMPDAELSAANACAVDNIHRPARKELVVCTPQDFQAALSKPLGSHMAQQEVDRALGDLSYSYDERRPYALRRLRDRLEANLSGLMGPAVAKDIVDTFLPFKHNSEGYVSEDIQFIESRLERYRSQLTGLAAELDGLRRYHRQTLESLPLAICTLGKDNEVLMWNEAMSQLTGIKTHQIIGSYLEDVSEPWQSLLHRTIQDTNNHLHKQQLVINNEPRWINAHKAAIPSITSFSSQNSMTANSHQEAPDQNTSLQQVNIGGFVILLEDQTEAQLMAEKLLHSQRLASIGQLAAGVAHEIGNPVTAIACLAQELEAESTDPVTTEMAGQIVTQTKRISNIVQSLVNFAHSGSTPKLIPNVEQVNLSTTIDEAIKLISLKQQDKVVHFTNACDRSIVIKGIAQRLLQVFINLLNNARDASPDQGKITITSSIYQQGLSTQLKKYAIISVIDQGGGISEANQRHVFEPFFTTKDPGEGTGLGLAMVFNIVREHSGRITIKSPLQQTSPLGTQVSVWLPIDMER</sequence>
<evidence type="ECO:0000256" key="1">
    <source>
        <dbReference type="ARBA" id="ARBA00000085"/>
    </source>
</evidence>
<dbReference type="PRINTS" id="PR00344">
    <property type="entry name" value="BCTRLSENSOR"/>
</dbReference>
<dbReference type="InterPro" id="IPR038377">
    <property type="entry name" value="Na/Glc_symporter_sf"/>
</dbReference>
<dbReference type="InterPro" id="IPR036097">
    <property type="entry name" value="HisK_dim/P_sf"/>
</dbReference>
<evidence type="ECO:0000256" key="13">
    <source>
        <dbReference type="ARBA" id="ARBA00023136"/>
    </source>
</evidence>
<feature type="transmembrane region" description="Helical" evidence="14">
    <location>
        <begin position="271"/>
        <end position="296"/>
    </location>
</feature>
<feature type="transmembrane region" description="Helical" evidence="14">
    <location>
        <begin position="43"/>
        <end position="64"/>
    </location>
</feature>
<name>A0ABS5Z5W8_9GAMM</name>
<evidence type="ECO:0000256" key="4">
    <source>
        <dbReference type="ARBA" id="ARBA00012438"/>
    </source>
</evidence>
<keyword evidence="11 14" id="KW-1133">Transmembrane helix</keyword>
<keyword evidence="18" id="KW-1185">Reference proteome</keyword>
<evidence type="ECO:0000256" key="10">
    <source>
        <dbReference type="ARBA" id="ARBA00022840"/>
    </source>
</evidence>
<dbReference type="InterPro" id="IPR004358">
    <property type="entry name" value="Sig_transdc_His_kin-like_C"/>
</dbReference>
<dbReference type="InterPro" id="IPR001734">
    <property type="entry name" value="Na/solute_symporter"/>
</dbReference>
<comment type="caution">
    <text evidence="17">The sequence shown here is derived from an EMBL/GenBank/DDBJ whole genome shotgun (WGS) entry which is preliminary data.</text>
</comment>
<comment type="similarity">
    <text evidence="3">Belongs to the sodium:solute symporter (SSF) (TC 2.A.21) family.</text>
</comment>
<dbReference type="EC" id="2.7.13.3" evidence="4"/>
<dbReference type="InterPro" id="IPR036890">
    <property type="entry name" value="HATPase_C_sf"/>
</dbReference>
<evidence type="ECO:0000256" key="3">
    <source>
        <dbReference type="ARBA" id="ARBA00006434"/>
    </source>
</evidence>
<feature type="domain" description="Histidine kinase" evidence="15">
    <location>
        <begin position="790"/>
        <end position="1014"/>
    </location>
</feature>
<dbReference type="Pfam" id="PF00989">
    <property type="entry name" value="PAS"/>
    <property type="match status" value="1"/>
</dbReference>
<comment type="catalytic activity">
    <reaction evidence="1">
        <text>ATP + protein L-histidine = ADP + protein N-phospho-L-histidine.</text>
        <dbReference type="EC" id="2.7.13.3"/>
    </reaction>
</comment>
<feature type="transmembrane region" description="Helical" evidence="14">
    <location>
        <begin position="183"/>
        <end position="212"/>
    </location>
</feature>
<gene>
    <name evidence="17" type="ORF">KCG35_00105</name>
</gene>
<dbReference type="InterPro" id="IPR013767">
    <property type="entry name" value="PAS_fold"/>
</dbReference>
<keyword evidence="13 14" id="KW-0472">Membrane</keyword>
<keyword evidence="5" id="KW-0597">Phosphoprotein</keyword>
<dbReference type="Pfam" id="PF02518">
    <property type="entry name" value="HATPase_c"/>
    <property type="match status" value="1"/>
</dbReference>
<dbReference type="Gene3D" id="1.10.287.130">
    <property type="match status" value="1"/>
</dbReference>
<keyword evidence="9" id="KW-0418">Kinase</keyword>
<evidence type="ECO:0000256" key="5">
    <source>
        <dbReference type="ARBA" id="ARBA00022553"/>
    </source>
</evidence>
<dbReference type="SUPFAM" id="SSF55874">
    <property type="entry name" value="ATPase domain of HSP90 chaperone/DNA topoisomerase II/histidine kinase"/>
    <property type="match status" value="1"/>
</dbReference>
<feature type="transmembrane region" description="Helical" evidence="14">
    <location>
        <begin position="308"/>
        <end position="328"/>
    </location>
</feature>
<accession>A0ABS5Z5W8</accession>
<keyword evidence="7 14" id="KW-0812">Transmembrane</keyword>
<feature type="transmembrane region" description="Helical" evidence="14">
    <location>
        <begin position="334"/>
        <end position="354"/>
    </location>
</feature>
<feature type="transmembrane region" description="Helical" evidence="14">
    <location>
        <begin position="115"/>
        <end position="135"/>
    </location>
</feature>
<evidence type="ECO:0000256" key="8">
    <source>
        <dbReference type="ARBA" id="ARBA00022741"/>
    </source>
</evidence>
<evidence type="ECO:0000256" key="6">
    <source>
        <dbReference type="ARBA" id="ARBA00022679"/>
    </source>
</evidence>
<keyword evidence="6" id="KW-0808">Transferase</keyword>
<dbReference type="PROSITE" id="PS50109">
    <property type="entry name" value="HIS_KIN"/>
    <property type="match status" value="1"/>
</dbReference>
<proteinExistence type="inferred from homology"/>
<feature type="transmembrane region" description="Helical" evidence="14">
    <location>
        <begin position="156"/>
        <end position="177"/>
    </location>
</feature>
<dbReference type="InterPro" id="IPR000014">
    <property type="entry name" value="PAS"/>
</dbReference>
<feature type="transmembrane region" description="Helical" evidence="14">
    <location>
        <begin position="429"/>
        <end position="450"/>
    </location>
</feature>
<dbReference type="CDD" id="cd00082">
    <property type="entry name" value="HisKA"/>
    <property type="match status" value="1"/>
</dbReference>
<feature type="transmembrane region" description="Helical" evidence="14">
    <location>
        <begin position="401"/>
        <end position="422"/>
    </location>
</feature>
<dbReference type="InterPro" id="IPR005467">
    <property type="entry name" value="His_kinase_dom"/>
</dbReference>
<evidence type="ECO:0000256" key="12">
    <source>
        <dbReference type="ARBA" id="ARBA00023012"/>
    </source>
</evidence>
<evidence type="ECO:0000313" key="18">
    <source>
        <dbReference type="Proteomes" id="UP000690515"/>
    </source>
</evidence>
<feature type="domain" description="PAS" evidence="16">
    <location>
        <begin position="633"/>
        <end position="686"/>
    </location>
</feature>
<dbReference type="SMART" id="SM00388">
    <property type="entry name" value="HisKA"/>
    <property type="match status" value="1"/>
</dbReference>
<dbReference type="SMART" id="SM00387">
    <property type="entry name" value="HATPase_c"/>
    <property type="match status" value="1"/>
</dbReference>
<protein>
    <recommendedName>
        <fullName evidence="4">histidine kinase</fullName>
        <ecNumber evidence="4">2.7.13.3</ecNumber>
    </recommendedName>
</protein>
<evidence type="ECO:0000256" key="7">
    <source>
        <dbReference type="ARBA" id="ARBA00022692"/>
    </source>
</evidence>
<evidence type="ECO:0000256" key="14">
    <source>
        <dbReference type="SAM" id="Phobius"/>
    </source>
</evidence>
<dbReference type="Gene3D" id="3.30.450.20">
    <property type="entry name" value="PAS domain"/>
    <property type="match status" value="1"/>
</dbReference>
<dbReference type="PANTHER" id="PTHR43065:SF10">
    <property type="entry name" value="PEROXIDE STRESS-ACTIVATED HISTIDINE KINASE MAK3"/>
    <property type="match status" value="1"/>
</dbReference>
<dbReference type="Pfam" id="PF00512">
    <property type="entry name" value="HisKA"/>
    <property type="match status" value="1"/>
</dbReference>
<evidence type="ECO:0000256" key="11">
    <source>
        <dbReference type="ARBA" id="ARBA00022989"/>
    </source>
</evidence>
<feature type="transmembrane region" description="Helical" evidence="14">
    <location>
        <begin position="475"/>
        <end position="496"/>
    </location>
</feature>
<evidence type="ECO:0000256" key="2">
    <source>
        <dbReference type="ARBA" id="ARBA00004141"/>
    </source>
</evidence>
<dbReference type="InterPro" id="IPR035965">
    <property type="entry name" value="PAS-like_dom_sf"/>
</dbReference>
<keyword evidence="10" id="KW-0067">ATP-binding</keyword>
<dbReference type="Gene3D" id="3.30.565.10">
    <property type="entry name" value="Histidine kinase-like ATPase, C-terminal domain"/>
    <property type="match status" value="1"/>
</dbReference>
<reference evidence="17 18" key="1">
    <citation type="submission" date="2021-04" db="EMBL/GenBank/DDBJ databases">
        <authorList>
            <person name="Pira H."/>
            <person name="Risdian C."/>
            <person name="Wink J."/>
        </authorList>
    </citation>
    <scope>NUCLEOTIDE SEQUENCE [LARGE SCALE GENOMIC DNA]</scope>
    <source>
        <strain evidence="17 18">WH53</strain>
    </source>
</reference>
<dbReference type="SUPFAM" id="SSF47384">
    <property type="entry name" value="Homodimeric domain of signal transducing histidine kinase"/>
    <property type="match status" value="1"/>
</dbReference>
<feature type="transmembrane region" description="Helical" evidence="14">
    <location>
        <begin position="71"/>
        <end position="95"/>
    </location>
</feature>
<dbReference type="Gene3D" id="1.20.1730.10">
    <property type="entry name" value="Sodium/glucose cotransporter"/>
    <property type="match status" value="1"/>
</dbReference>
<dbReference type="PROSITE" id="PS50283">
    <property type="entry name" value="NA_SOLUT_SYMP_3"/>
    <property type="match status" value="1"/>
</dbReference>
<comment type="subcellular location">
    <subcellularLocation>
        <location evidence="2">Membrane</location>
        <topology evidence="2">Multi-pass membrane protein</topology>
    </subcellularLocation>
</comment>
<dbReference type="SMART" id="SM00091">
    <property type="entry name" value="PAS"/>
    <property type="match status" value="1"/>
</dbReference>
<dbReference type="PANTHER" id="PTHR43065">
    <property type="entry name" value="SENSOR HISTIDINE KINASE"/>
    <property type="match status" value="1"/>
</dbReference>
<keyword evidence="8" id="KW-0547">Nucleotide-binding</keyword>
<organism evidence="17 18">
    <name type="scientific">Zooshikella harenae</name>
    <dbReference type="NCBI Taxonomy" id="2827238"/>
    <lineage>
        <taxon>Bacteria</taxon>
        <taxon>Pseudomonadati</taxon>
        <taxon>Pseudomonadota</taxon>
        <taxon>Gammaproteobacteria</taxon>
        <taxon>Oceanospirillales</taxon>
        <taxon>Zooshikellaceae</taxon>
        <taxon>Zooshikella</taxon>
    </lineage>
</organism>
<evidence type="ECO:0000259" key="16">
    <source>
        <dbReference type="PROSITE" id="PS50112"/>
    </source>
</evidence>
<dbReference type="InterPro" id="IPR003661">
    <property type="entry name" value="HisK_dim/P_dom"/>
</dbReference>
<feature type="transmembrane region" description="Helical" evidence="14">
    <location>
        <begin position="366"/>
        <end position="389"/>
    </location>
</feature>
<evidence type="ECO:0000259" key="15">
    <source>
        <dbReference type="PROSITE" id="PS50109"/>
    </source>
</evidence>
<feature type="transmembrane region" description="Helical" evidence="14">
    <location>
        <begin position="241"/>
        <end position="259"/>
    </location>
</feature>
<evidence type="ECO:0000256" key="9">
    <source>
        <dbReference type="ARBA" id="ARBA00022777"/>
    </source>
</evidence>
<evidence type="ECO:0000313" key="17">
    <source>
        <dbReference type="EMBL" id="MBU2709451.1"/>
    </source>
</evidence>
<dbReference type="PROSITE" id="PS50112">
    <property type="entry name" value="PAS"/>
    <property type="match status" value="1"/>
</dbReference>
<dbReference type="EMBL" id="JAGSOY010000001">
    <property type="protein sequence ID" value="MBU2709451.1"/>
    <property type="molecule type" value="Genomic_DNA"/>
</dbReference>
<dbReference type="SUPFAM" id="SSF55785">
    <property type="entry name" value="PYP-like sensor domain (PAS domain)"/>
    <property type="match status" value="1"/>
</dbReference>
<dbReference type="NCBIfam" id="TIGR00229">
    <property type="entry name" value="sensory_box"/>
    <property type="match status" value="1"/>
</dbReference>
<dbReference type="InterPro" id="IPR003594">
    <property type="entry name" value="HATPase_dom"/>
</dbReference>
<keyword evidence="12" id="KW-0902">Two-component regulatory system</keyword>